<dbReference type="GO" id="GO:0015074">
    <property type="term" value="P:DNA integration"/>
    <property type="evidence" value="ECO:0007669"/>
    <property type="project" value="InterPro"/>
</dbReference>
<dbReference type="Gene3D" id="3.30.420.10">
    <property type="entry name" value="Ribonuclease H-like superfamily/Ribonuclease H"/>
    <property type="match status" value="1"/>
</dbReference>
<comment type="caution">
    <text evidence="2">The sequence shown here is derived from an EMBL/GenBank/DDBJ whole genome shotgun (WGS) entry which is preliminary data.</text>
</comment>
<dbReference type="InterPro" id="IPR012337">
    <property type="entry name" value="RNaseH-like_sf"/>
</dbReference>
<dbReference type="InterPro" id="IPR036397">
    <property type="entry name" value="RNaseH_sf"/>
</dbReference>
<dbReference type="AlphaFoldDB" id="A0A4Z0AND7"/>
<dbReference type="EMBL" id="QUZU01000020">
    <property type="protein sequence ID" value="TFY87950.1"/>
    <property type="molecule type" value="Genomic_DNA"/>
</dbReference>
<dbReference type="SUPFAM" id="SSF53098">
    <property type="entry name" value="Ribonuclease H-like"/>
    <property type="match status" value="1"/>
</dbReference>
<organism evidence="2 3">
    <name type="scientific">Pseudomonas kairouanensis</name>
    <dbReference type="NCBI Taxonomy" id="2293832"/>
    <lineage>
        <taxon>Bacteria</taxon>
        <taxon>Pseudomonadati</taxon>
        <taxon>Pseudomonadota</taxon>
        <taxon>Gammaproteobacteria</taxon>
        <taxon>Pseudomonadales</taxon>
        <taxon>Pseudomonadaceae</taxon>
        <taxon>Pseudomonas</taxon>
    </lineage>
</organism>
<evidence type="ECO:0000259" key="1">
    <source>
        <dbReference type="PROSITE" id="PS50994"/>
    </source>
</evidence>
<dbReference type="Pfam" id="PF09299">
    <property type="entry name" value="Mu-transpos_C"/>
    <property type="match status" value="1"/>
</dbReference>
<gene>
    <name evidence="2" type="ORF">DYL59_16970</name>
</gene>
<dbReference type="RefSeq" id="WP_135290171.1">
    <property type="nucleotide sequence ID" value="NZ_QUZU01000020.1"/>
</dbReference>
<name>A0A4Z0AND7_9PSED</name>
<protein>
    <submittedName>
        <fullName evidence="2">Integrase</fullName>
    </submittedName>
</protein>
<accession>A0A4Z0AND7</accession>
<dbReference type="InterPro" id="IPR015378">
    <property type="entry name" value="Transposase-like_Mu_C"/>
</dbReference>
<dbReference type="GO" id="GO:0003676">
    <property type="term" value="F:nucleic acid binding"/>
    <property type="evidence" value="ECO:0007669"/>
    <property type="project" value="InterPro"/>
</dbReference>
<dbReference type="InterPro" id="IPR009004">
    <property type="entry name" value="Transposase_Mu_C"/>
</dbReference>
<dbReference type="InterPro" id="IPR001584">
    <property type="entry name" value="Integrase_cat-core"/>
</dbReference>
<keyword evidence="3" id="KW-1185">Reference proteome</keyword>
<proteinExistence type="predicted"/>
<reference evidence="2 3" key="1">
    <citation type="journal article" date="2019" name="Syst. Appl. Microbiol.">
        <title>New species of pathogenic Pseudomonas isolated from citrus in Tunisia: Proposal of Pseudomonas kairouanensis sp. nov. and Pseudomonas nabeulensis sp. nov.</title>
        <authorList>
            <person name="Oueslati M."/>
            <person name="Mulet M."/>
            <person name="Gomila M."/>
            <person name="Berge O."/>
            <person name="Hajlaoui M.R."/>
            <person name="Lalucat J."/>
            <person name="Sadfi-Zouaoui N."/>
            <person name="Garcia-Valdes E."/>
        </authorList>
    </citation>
    <scope>NUCLEOTIDE SEQUENCE [LARGE SCALE GENOMIC DNA]</scope>
    <source>
        <strain evidence="2 3">KC12</strain>
    </source>
</reference>
<dbReference type="SUPFAM" id="SSF50610">
    <property type="entry name" value="mu transposase, C-terminal domain"/>
    <property type="match status" value="1"/>
</dbReference>
<feature type="domain" description="Integrase catalytic" evidence="1">
    <location>
        <begin position="223"/>
        <end position="426"/>
    </location>
</feature>
<sequence>MNVQIVKGLQIVARGKVALVIGAVDSLSLEVLLLSTRQRIVVGLHEIEFIKNVEQENVASDLLFIAKLESEATEIEIDLATTRHNVISKLMQKEITVAQAASRLGISPQHVYRLLGKHNDDVGYCAQLVQRRGNKKGSRHLDLVVEKAIENTINKFKRKVGVTLAEMRRHLEAACISLGVKCPSRKTLRSRINASLTSKEVTRMRYGREVAAQTHDARPGEHKVSKPLEWVQSDHTLVDIEVLSDDRKEIIGRPWLTLFIDVYSRVILGYYLSLHAPSTLSVACALTHAVMRKDEFLRRLNLSEFNYPIFGPPSTIHMDNAKEYTSAKYLSSLDRARISYAHRPRGKKHYGGHVERLIGTMMNKVHLLSGSTMSNTVARKRMANSRAPTQTFSEFARWFALEVIEYHSTVHSGIKKSPLQAWEEYYGPHGVSPFPPQVSDAHQFRLNFMPEEYRSIRPAGVEFKTRLYWDPVLEPFVGEKKVLLKYDPFSLKQIWIRLEGQFIPIPFADMTLPDISYEEHRASLFYSNTVEPGSFADSQGAEAYNTAQQIEEASIKLTRAAKKQFAAQAEYQKQYPPAIEVQEVSNVKPDYTSPPKPFKGGV</sequence>
<dbReference type="OrthoDB" id="501284at2"/>
<dbReference type="PROSITE" id="PS50994">
    <property type="entry name" value="INTEGRASE"/>
    <property type="match status" value="1"/>
</dbReference>
<dbReference type="InterPro" id="IPR015126">
    <property type="entry name" value="Mu_I-gamma"/>
</dbReference>
<evidence type="ECO:0000313" key="3">
    <source>
        <dbReference type="Proteomes" id="UP000297391"/>
    </source>
</evidence>
<dbReference type="Pfam" id="PF09039">
    <property type="entry name" value="HTH_Tnp_Mu_2"/>
    <property type="match status" value="1"/>
</dbReference>
<dbReference type="Proteomes" id="UP000297391">
    <property type="component" value="Unassembled WGS sequence"/>
</dbReference>
<evidence type="ECO:0000313" key="2">
    <source>
        <dbReference type="EMBL" id="TFY87950.1"/>
    </source>
</evidence>